<name>A0A5A7MR86_9PROT</name>
<reference evidence="2 3" key="1">
    <citation type="submission" date="2019-09" db="EMBL/GenBank/DDBJ databases">
        <title>NBRP : Genome information of microbial organism related human and environment.</title>
        <authorList>
            <person name="Hattori M."/>
            <person name="Oshima K."/>
            <person name="Inaba H."/>
            <person name="Suda W."/>
            <person name="Sakamoto M."/>
            <person name="Iino T."/>
            <person name="Kitahara M."/>
            <person name="Oshida Y."/>
            <person name="Iida T."/>
            <person name="Kudo T."/>
            <person name="Itoh T."/>
            <person name="Ohkuma M."/>
        </authorList>
    </citation>
    <scope>NUCLEOTIDE SEQUENCE [LARGE SCALE GENOMIC DNA]</scope>
    <source>
        <strain evidence="2 3">Hi-2</strain>
    </source>
</reference>
<feature type="signal peptide" evidence="1">
    <location>
        <begin position="1"/>
        <end position="27"/>
    </location>
</feature>
<protein>
    <submittedName>
        <fullName evidence="2">Uncharacterized protein</fullName>
    </submittedName>
</protein>
<comment type="caution">
    <text evidence="2">The sequence shown here is derived from an EMBL/GenBank/DDBJ whole genome shotgun (WGS) entry which is preliminary data.</text>
</comment>
<evidence type="ECO:0000313" key="3">
    <source>
        <dbReference type="Proteomes" id="UP000322084"/>
    </source>
</evidence>
<dbReference type="RefSeq" id="WP_150000756.1">
    <property type="nucleotide sequence ID" value="NZ_BKCL01000006.1"/>
</dbReference>
<dbReference type="Proteomes" id="UP000322084">
    <property type="component" value="Unassembled WGS sequence"/>
</dbReference>
<sequence>MAIRISSRVFFVLTGLAFATTSSMALAQQAWSASDEAHKADRPVLSATVDASKTAQVLLDNTPDPFSDFQTLDEGQLAGLEGGASLDLGDIAVNLSDQTAGISDTNMSGQFTNGAIGQNSIEQLSGINSLMFNTGNNVNFQSTIQVNVFVK</sequence>
<organism evidence="2 3">
    <name type="scientific">Iodidimonas gelatinilytica</name>
    <dbReference type="NCBI Taxonomy" id="1236966"/>
    <lineage>
        <taxon>Bacteria</taxon>
        <taxon>Pseudomonadati</taxon>
        <taxon>Pseudomonadota</taxon>
        <taxon>Alphaproteobacteria</taxon>
        <taxon>Iodidimonadales</taxon>
        <taxon>Iodidimonadaceae</taxon>
        <taxon>Iodidimonas</taxon>
    </lineage>
</organism>
<dbReference type="AlphaFoldDB" id="A0A5A7MR86"/>
<feature type="chain" id="PRO_5022901672" evidence="1">
    <location>
        <begin position="28"/>
        <end position="151"/>
    </location>
</feature>
<gene>
    <name evidence="2" type="ORF">JCM17844_20980</name>
</gene>
<proteinExistence type="predicted"/>
<evidence type="ECO:0000256" key="1">
    <source>
        <dbReference type="SAM" id="SignalP"/>
    </source>
</evidence>
<accession>A0A5A7MR86</accession>
<evidence type="ECO:0000313" key="2">
    <source>
        <dbReference type="EMBL" id="GEQ98461.1"/>
    </source>
</evidence>
<keyword evidence="1" id="KW-0732">Signal</keyword>
<dbReference type="EMBL" id="BKCL01000006">
    <property type="protein sequence ID" value="GEQ98461.1"/>
    <property type="molecule type" value="Genomic_DNA"/>
</dbReference>